<gene>
    <name evidence="3" type="ORF">LMG28688_03566</name>
</gene>
<evidence type="ECO:0000256" key="1">
    <source>
        <dbReference type="SAM" id="SignalP"/>
    </source>
</evidence>
<keyword evidence="4" id="KW-1185">Reference proteome</keyword>
<dbReference type="PANTHER" id="PTHR38593">
    <property type="entry name" value="BLR2558 PROTEIN"/>
    <property type="match status" value="1"/>
</dbReference>
<sequence length="206" mass="20918">MSRLSLASLATASAAGLLVLSLGAQAQTTAPAGTTATNAATAAAASSTGTAATTNAAAGEKLHGSDKAFIADGTQTVATQHDAARIADSRSSDREVKAFAEQIAADYAKLSNAMRAASPRGVDVPRNDPDTAVLDSIKNLRGADFDKAYIEQVALGGQQKALSAFQAEIAQGRDAGLKKVATEGLPVIQADIAKAKELAQRKHMAS</sequence>
<reference evidence="3 4" key="1">
    <citation type="submission" date="2020-04" db="EMBL/GenBank/DDBJ databases">
        <authorList>
            <person name="De Canck E."/>
        </authorList>
    </citation>
    <scope>NUCLEOTIDE SEQUENCE [LARGE SCALE GENOMIC DNA]</scope>
    <source>
        <strain evidence="3 4">LMG 28688</strain>
    </source>
</reference>
<organism evidence="3 4">
    <name type="scientific">Paraburkholderia caffeinitolerans</name>
    <dbReference type="NCBI Taxonomy" id="1723730"/>
    <lineage>
        <taxon>Bacteria</taxon>
        <taxon>Pseudomonadati</taxon>
        <taxon>Pseudomonadota</taxon>
        <taxon>Betaproteobacteria</taxon>
        <taxon>Burkholderiales</taxon>
        <taxon>Burkholderiaceae</taxon>
        <taxon>Paraburkholderia</taxon>
    </lineage>
</organism>
<feature type="chain" id="PRO_5026818917" description="DUF4142 domain-containing protein" evidence="1">
    <location>
        <begin position="27"/>
        <end position="206"/>
    </location>
</feature>
<keyword evidence="1" id="KW-0732">Signal</keyword>
<evidence type="ECO:0000313" key="4">
    <source>
        <dbReference type="Proteomes" id="UP000494119"/>
    </source>
</evidence>
<dbReference type="Gene3D" id="1.20.1260.10">
    <property type="match status" value="1"/>
</dbReference>
<evidence type="ECO:0000313" key="3">
    <source>
        <dbReference type="EMBL" id="CAB3792628.1"/>
    </source>
</evidence>
<feature type="signal peptide" evidence="1">
    <location>
        <begin position="1"/>
        <end position="26"/>
    </location>
</feature>
<dbReference type="Proteomes" id="UP000494119">
    <property type="component" value="Unassembled WGS sequence"/>
</dbReference>
<dbReference type="EMBL" id="CADIKL010000016">
    <property type="protein sequence ID" value="CAB3792628.1"/>
    <property type="molecule type" value="Genomic_DNA"/>
</dbReference>
<dbReference type="PANTHER" id="PTHR38593:SF1">
    <property type="entry name" value="BLR2558 PROTEIN"/>
    <property type="match status" value="1"/>
</dbReference>
<dbReference type="InterPro" id="IPR025419">
    <property type="entry name" value="DUF4142"/>
</dbReference>
<evidence type="ECO:0000259" key="2">
    <source>
        <dbReference type="Pfam" id="PF13628"/>
    </source>
</evidence>
<name>A0A6J5G6Q2_9BURK</name>
<dbReference type="Pfam" id="PF13628">
    <property type="entry name" value="DUF4142"/>
    <property type="match status" value="1"/>
</dbReference>
<accession>A0A6J5G6Q2</accession>
<dbReference type="AlphaFoldDB" id="A0A6J5G6Q2"/>
<protein>
    <recommendedName>
        <fullName evidence="2">DUF4142 domain-containing protein</fullName>
    </recommendedName>
</protein>
<proteinExistence type="predicted"/>
<feature type="domain" description="DUF4142" evidence="2">
    <location>
        <begin position="65"/>
        <end position="198"/>
    </location>
</feature>
<dbReference type="RefSeq" id="WP_175196018.1">
    <property type="nucleotide sequence ID" value="NZ_CADIKL010000016.1"/>
</dbReference>
<dbReference type="InterPro" id="IPR012347">
    <property type="entry name" value="Ferritin-like"/>
</dbReference>